<reference evidence="2" key="1">
    <citation type="submission" date="2020-09" db="EMBL/GenBank/DDBJ databases">
        <title>Genome-Enabled Discovery of Anthraquinone Biosynthesis in Senna tora.</title>
        <authorList>
            <person name="Kang S.-H."/>
            <person name="Pandey R.P."/>
            <person name="Lee C.-M."/>
            <person name="Sim J.-S."/>
            <person name="Jeong J.-T."/>
            <person name="Choi B.-S."/>
            <person name="Jung M."/>
            <person name="Ginzburg D."/>
            <person name="Zhao K."/>
            <person name="Won S.Y."/>
            <person name="Oh T.-J."/>
            <person name="Yu Y."/>
            <person name="Kim N.-H."/>
            <person name="Lee O.R."/>
            <person name="Lee T.-H."/>
            <person name="Bashyal P."/>
            <person name="Kim T.-S."/>
            <person name="Lee W.-H."/>
            <person name="Kawkins C."/>
            <person name="Kim C.-K."/>
            <person name="Kim J.S."/>
            <person name="Ahn B.O."/>
            <person name="Rhee S.Y."/>
            <person name="Sohng J.K."/>
        </authorList>
    </citation>
    <scope>NUCLEOTIDE SEQUENCE</scope>
    <source>
        <tissue evidence="2">Leaf</tissue>
    </source>
</reference>
<dbReference type="OrthoDB" id="5545019at2759"/>
<evidence type="ECO:0000313" key="2">
    <source>
        <dbReference type="EMBL" id="KAF7813652.1"/>
    </source>
</evidence>
<accession>A0A834W930</accession>
<dbReference type="GO" id="GO:0045703">
    <property type="term" value="F:ketoreductase activity"/>
    <property type="evidence" value="ECO:0007669"/>
    <property type="project" value="TreeGrafter"/>
</dbReference>
<dbReference type="AlphaFoldDB" id="A0A834W930"/>
<protein>
    <submittedName>
        <fullName evidence="2">Very-long-chain 3-oxoacyl-CoA reductase-like protein</fullName>
    </submittedName>
</protein>
<evidence type="ECO:0000313" key="3">
    <source>
        <dbReference type="Proteomes" id="UP000634136"/>
    </source>
</evidence>
<name>A0A834W930_9FABA</name>
<keyword evidence="3" id="KW-1185">Reference proteome</keyword>
<gene>
    <name evidence="2" type="ORF">G2W53_034628</name>
</gene>
<comment type="caution">
    <text evidence="2">The sequence shown here is derived from an EMBL/GenBank/DDBJ whole genome shotgun (WGS) entry which is preliminary data.</text>
</comment>
<dbReference type="PANTHER" id="PTHR43899:SF26">
    <property type="entry name" value="ENOYL-(ACYL CARRIER) REDUCTASE"/>
    <property type="match status" value="1"/>
</dbReference>
<proteinExistence type="predicted"/>
<evidence type="ECO:0000256" key="1">
    <source>
        <dbReference type="ARBA" id="ARBA00023002"/>
    </source>
</evidence>
<dbReference type="Proteomes" id="UP000634136">
    <property type="component" value="Unassembled WGS sequence"/>
</dbReference>
<organism evidence="2 3">
    <name type="scientific">Senna tora</name>
    <dbReference type="NCBI Taxonomy" id="362788"/>
    <lineage>
        <taxon>Eukaryota</taxon>
        <taxon>Viridiplantae</taxon>
        <taxon>Streptophyta</taxon>
        <taxon>Embryophyta</taxon>
        <taxon>Tracheophyta</taxon>
        <taxon>Spermatophyta</taxon>
        <taxon>Magnoliopsida</taxon>
        <taxon>eudicotyledons</taxon>
        <taxon>Gunneridae</taxon>
        <taxon>Pentapetalae</taxon>
        <taxon>rosids</taxon>
        <taxon>fabids</taxon>
        <taxon>Fabales</taxon>
        <taxon>Fabaceae</taxon>
        <taxon>Caesalpinioideae</taxon>
        <taxon>Cassia clade</taxon>
        <taxon>Senna</taxon>
    </lineage>
</organism>
<dbReference type="PANTHER" id="PTHR43899">
    <property type="entry name" value="RH59310P"/>
    <property type="match status" value="1"/>
</dbReference>
<sequence length="82" mass="9392">MTARVASIEKASIFVASAKDYAEAGIRRIGYEIECSPYWSHSLQSYFASFVPHFLLDAWRLSIGIRRSRHIITPHHPIHLPN</sequence>
<dbReference type="EMBL" id="JAAIUW010000010">
    <property type="protein sequence ID" value="KAF7813652.1"/>
    <property type="molecule type" value="Genomic_DNA"/>
</dbReference>
<dbReference type="InterPro" id="IPR051019">
    <property type="entry name" value="VLCFA-Steroid_DH"/>
</dbReference>
<keyword evidence="1" id="KW-0560">Oxidoreductase</keyword>
<dbReference type="GO" id="GO:0005783">
    <property type="term" value="C:endoplasmic reticulum"/>
    <property type="evidence" value="ECO:0007669"/>
    <property type="project" value="TreeGrafter"/>
</dbReference>